<dbReference type="EMBL" id="JTHE03000023">
    <property type="protein sequence ID" value="MCM1981859.1"/>
    <property type="molecule type" value="Genomic_DNA"/>
</dbReference>
<sequence length="63" mass="6825">MASAAFGADASQQLIAQTMAIHSSGSQSTRALHVLNRLGLGPSPWDLQRLESMGLDRYIQQQL</sequence>
<reference evidence="1 2" key="1">
    <citation type="journal article" date="2015" name="Genome Announc.">
        <title>Draft Genome Sequence of Filamentous Marine Cyanobacterium Lyngbya confervoides Strain BDU141951.</title>
        <authorList>
            <person name="Chandrababunaidu M.M."/>
            <person name="Sen D."/>
            <person name="Tripathy S."/>
        </authorList>
    </citation>
    <scope>NUCLEOTIDE SEQUENCE [LARGE SCALE GENOMIC DNA]</scope>
    <source>
        <strain evidence="1 2">BDU141951</strain>
    </source>
</reference>
<dbReference type="Proteomes" id="UP000031561">
    <property type="component" value="Unassembled WGS sequence"/>
</dbReference>
<protein>
    <submittedName>
        <fullName evidence="1">Uncharacterized protein</fullName>
    </submittedName>
</protein>
<evidence type="ECO:0000313" key="1">
    <source>
        <dbReference type="EMBL" id="MCM1981859.1"/>
    </source>
</evidence>
<organism evidence="1 2">
    <name type="scientific">Lyngbya confervoides BDU141951</name>
    <dbReference type="NCBI Taxonomy" id="1574623"/>
    <lineage>
        <taxon>Bacteria</taxon>
        <taxon>Bacillati</taxon>
        <taxon>Cyanobacteriota</taxon>
        <taxon>Cyanophyceae</taxon>
        <taxon>Oscillatoriophycideae</taxon>
        <taxon>Oscillatoriales</taxon>
        <taxon>Microcoleaceae</taxon>
        <taxon>Lyngbya</taxon>
    </lineage>
</organism>
<accession>A0ABD4SZX1</accession>
<comment type="caution">
    <text evidence="1">The sequence shown here is derived from an EMBL/GenBank/DDBJ whole genome shotgun (WGS) entry which is preliminary data.</text>
</comment>
<evidence type="ECO:0000313" key="2">
    <source>
        <dbReference type="Proteomes" id="UP000031561"/>
    </source>
</evidence>
<feature type="non-terminal residue" evidence="1">
    <location>
        <position position="63"/>
    </location>
</feature>
<name>A0ABD4SZX1_9CYAN</name>
<dbReference type="AlphaFoldDB" id="A0ABD4SZX1"/>
<keyword evidence="2" id="KW-1185">Reference proteome</keyword>
<dbReference type="RefSeq" id="WP_166279965.1">
    <property type="nucleotide sequence ID" value="NZ_JTHE03000023.1"/>
</dbReference>
<gene>
    <name evidence="1" type="ORF">QQ91_0003310</name>
</gene>
<proteinExistence type="predicted"/>